<evidence type="ECO:0000259" key="1">
    <source>
        <dbReference type="Pfam" id="PF00149"/>
    </source>
</evidence>
<proteinExistence type="predicted"/>
<dbReference type="Pfam" id="PF00149">
    <property type="entry name" value="Metallophos"/>
    <property type="match status" value="1"/>
</dbReference>
<dbReference type="InterPro" id="IPR004843">
    <property type="entry name" value="Calcineurin-like_PHP"/>
</dbReference>
<sequence>MKRFLFLCMWGLGMNVSGQSSFQIDHGPYLQEMRQDGVTVVFHTSKSSFSKLEVRERGSSASQSYYEAAHGLRNADAQFFKIRTEDLKAGTEYEYRICTKEVKSFQPYKVVFGDSLTSKWYSFKTIDPHQKGASIFITSDIHNRPELLEKLLRYCDYQTCTSFFYAGDMMNYMEKSSNENPFSAFIDTSVKLFASSVPFEVIRGNHETRGNLARTFPSYFPKSDGKVYGSYLLGDVMVVMLDCGEDKADSHPVYAGFTDYSAYRVEQRKWLEALVKSKEYKKARYHIVICHFPLAIPEEEAKKNVFWGWKEVRDTFLPLLNKADVDLLVSGHTHRFFYHAPNTVENTFPMLEQGYDSAVRLDLSDGKISMKVVNKDGKKIYDKILKIK</sequence>
<reference evidence="2" key="1">
    <citation type="journal article" date="2021" name="PeerJ">
        <title>Extensive microbial diversity within the chicken gut microbiome revealed by metagenomics and culture.</title>
        <authorList>
            <person name="Gilroy R."/>
            <person name="Ravi A."/>
            <person name="Getino M."/>
            <person name="Pursley I."/>
            <person name="Horton D.L."/>
            <person name="Alikhan N.F."/>
            <person name="Baker D."/>
            <person name="Gharbi K."/>
            <person name="Hall N."/>
            <person name="Watson M."/>
            <person name="Adriaenssens E.M."/>
            <person name="Foster-Nyarko E."/>
            <person name="Jarju S."/>
            <person name="Secka A."/>
            <person name="Antonio M."/>
            <person name="Oren A."/>
            <person name="Chaudhuri R.R."/>
            <person name="La Ragione R."/>
            <person name="Hildebrand F."/>
            <person name="Pallen M.J."/>
        </authorList>
    </citation>
    <scope>NUCLEOTIDE SEQUENCE</scope>
    <source>
        <strain evidence="2">9794</strain>
    </source>
</reference>
<evidence type="ECO:0000313" key="3">
    <source>
        <dbReference type="Proteomes" id="UP000722357"/>
    </source>
</evidence>
<dbReference type="AlphaFoldDB" id="A0A921L5W5"/>
<dbReference type="EMBL" id="DYWE01000067">
    <property type="protein sequence ID" value="HJF81383.1"/>
    <property type="molecule type" value="Genomic_DNA"/>
</dbReference>
<gene>
    <name evidence="2" type="ORF">K8V40_06995</name>
</gene>
<reference evidence="2" key="2">
    <citation type="submission" date="2021-09" db="EMBL/GenBank/DDBJ databases">
        <authorList>
            <person name="Gilroy R."/>
        </authorList>
    </citation>
    <scope>NUCLEOTIDE SEQUENCE</scope>
    <source>
        <strain evidence="2">9794</strain>
    </source>
</reference>
<dbReference type="GO" id="GO:0016787">
    <property type="term" value="F:hydrolase activity"/>
    <property type="evidence" value="ECO:0007669"/>
    <property type="project" value="InterPro"/>
</dbReference>
<organism evidence="2 3">
    <name type="scientific">Phocaeicola plebeius</name>
    <dbReference type="NCBI Taxonomy" id="310297"/>
    <lineage>
        <taxon>Bacteria</taxon>
        <taxon>Pseudomonadati</taxon>
        <taxon>Bacteroidota</taxon>
        <taxon>Bacteroidia</taxon>
        <taxon>Bacteroidales</taxon>
        <taxon>Bacteroidaceae</taxon>
        <taxon>Phocaeicola</taxon>
    </lineage>
</organism>
<accession>A0A921L5W5</accession>
<dbReference type="InterPro" id="IPR029052">
    <property type="entry name" value="Metallo-depent_PP-like"/>
</dbReference>
<dbReference type="Proteomes" id="UP000722357">
    <property type="component" value="Unassembled WGS sequence"/>
</dbReference>
<dbReference type="Gene3D" id="3.60.21.10">
    <property type="match status" value="1"/>
</dbReference>
<dbReference type="PANTHER" id="PTHR45867">
    <property type="entry name" value="PURPLE ACID PHOSPHATASE"/>
    <property type="match status" value="1"/>
</dbReference>
<dbReference type="SUPFAM" id="SSF56300">
    <property type="entry name" value="Metallo-dependent phosphatases"/>
    <property type="match status" value="1"/>
</dbReference>
<protein>
    <submittedName>
        <fullName evidence="2">Metallophosphoesterase</fullName>
    </submittedName>
</protein>
<feature type="domain" description="Calcineurin-like phosphoesterase" evidence="1">
    <location>
        <begin position="135"/>
        <end position="335"/>
    </location>
</feature>
<comment type="caution">
    <text evidence="2">The sequence shown here is derived from an EMBL/GenBank/DDBJ whole genome shotgun (WGS) entry which is preliminary data.</text>
</comment>
<evidence type="ECO:0000313" key="2">
    <source>
        <dbReference type="EMBL" id="HJF81383.1"/>
    </source>
</evidence>
<name>A0A921L5W5_9BACT</name>